<gene>
    <name evidence="11" type="primary">fliR</name>
    <name evidence="11" type="ORF">CHR90_10750</name>
</gene>
<dbReference type="EMBL" id="NOXS01000032">
    <property type="protein sequence ID" value="OYQ18729.1"/>
    <property type="molecule type" value="Genomic_DNA"/>
</dbReference>
<evidence type="ECO:0000313" key="11">
    <source>
        <dbReference type="EMBL" id="OYQ18729.1"/>
    </source>
</evidence>
<feature type="transmembrane region" description="Helical" evidence="10">
    <location>
        <begin position="122"/>
        <end position="139"/>
    </location>
</feature>
<comment type="caution">
    <text evidence="11">The sequence shown here is derived from an EMBL/GenBank/DDBJ whole genome shotgun (WGS) entry which is preliminary data.</text>
</comment>
<evidence type="ECO:0000256" key="7">
    <source>
        <dbReference type="ARBA" id="ARBA00023136"/>
    </source>
</evidence>
<dbReference type="GO" id="GO:0009425">
    <property type="term" value="C:bacterial-type flagellum basal body"/>
    <property type="evidence" value="ECO:0007669"/>
    <property type="project" value="UniProtKB-SubCell"/>
</dbReference>
<dbReference type="GO" id="GO:0006605">
    <property type="term" value="P:protein targeting"/>
    <property type="evidence" value="ECO:0007669"/>
    <property type="project" value="UniProtKB-UniRule"/>
</dbReference>
<accession>A0A255XP38</accession>
<dbReference type="PANTHER" id="PTHR30065">
    <property type="entry name" value="FLAGELLAR BIOSYNTHETIC PROTEIN FLIR"/>
    <property type="match status" value="1"/>
</dbReference>
<keyword evidence="7 10" id="KW-0472">Membrane</keyword>
<comment type="subcellular location">
    <subcellularLocation>
        <location evidence="10">Cell membrane</location>
        <topology evidence="10">Multi-pass membrane protein</topology>
    </subcellularLocation>
    <subcellularLocation>
        <location evidence="10">Bacterial flagellum basal body</location>
    </subcellularLocation>
</comment>
<sequence length="259" mass="27868">MRLFENMLLSELFALVLVFARIGAALMVLPLFGEQSIPARARLMFALAVTITVTPFLIPSLPSMPQSAIALTILLVGEIMIGIFLALLVRILFISLEVAGTSIVTQIGLSSATIFNPMISEQTSAVATFFGLIALVIMMQTDMHHMLLRGILDSYGLFAPGQGLIMGDASESITRVVSQAFRVGIQMTGPFFIAMMMINVALGLLSRLMPQLQVFFLAQPVQIILGFILLIVTLTAMMYVFVETIGVAIQGMLAPGGGP</sequence>
<keyword evidence="11" id="KW-0969">Cilium</keyword>
<dbReference type="RefSeq" id="WP_094408992.1">
    <property type="nucleotide sequence ID" value="NZ_BMJZ01000001.1"/>
</dbReference>
<dbReference type="PRINTS" id="PR00953">
    <property type="entry name" value="TYPE3IMRPROT"/>
</dbReference>
<dbReference type="NCBIfam" id="TIGR01400">
    <property type="entry name" value="fliR"/>
    <property type="match status" value="1"/>
</dbReference>
<name>A0A255XP38_9PROT</name>
<evidence type="ECO:0000256" key="1">
    <source>
        <dbReference type="ARBA" id="ARBA00002578"/>
    </source>
</evidence>
<keyword evidence="4 10" id="KW-1003">Cell membrane</keyword>
<keyword evidence="5 10" id="KW-0812">Transmembrane</keyword>
<organism evidence="11 12">
    <name type="scientific">Elstera cyanobacteriorum</name>
    <dbReference type="NCBI Taxonomy" id="2022747"/>
    <lineage>
        <taxon>Bacteria</taxon>
        <taxon>Pseudomonadati</taxon>
        <taxon>Pseudomonadota</taxon>
        <taxon>Alphaproteobacteria</taxon>
        <taxon>Rhodospirillales</taxon>
        <taxon>Rhodospirillaceae</taxon>
        <taxon>Elstera</taxon>
    </lineage>
</organism>
<dbReference type="Proteomes" id="UP000216361">
    <property type="component" value="Unassembled WGS sequence"/>
</dbReference>
<comment type="function">
    <text evidence="1 10">Role in flagellar biosynthesis.</text>
</comment>
<feature type="transmembrane region" description="Helical" evidence="10">
    <location>
        <begin position="68"/>
        <end position="89"/>
    </location>
</feature>
<protein>
    <recommendedName>
        <fullName evidence="3 9">Flagellar biosynthetic protein FliR</fullName>
    </recommendedName>
</protein>
<keyword evidence="6 10" id="KW-1133">Transmembrane helix</keyword>
<keyword evidence="8 10" id="KW-0975">Bacterial flagellum</keyword>
<dbReference type="GO" id="GO:0044780">
    <property type="term" value="P:bacterial-type flagellum assembly"/>
    <property type="evidence" value="ECO:0007669"/>
    <property type="project" value="UniProtKB-UniRule"/>
</dbReference>
<evidence type="ECO:0000256" key="8">
    <source>
        <dbReference type="ARBA" id="ARBA00023143"/>
    </source>
</evidence>
<keyword evidence="11" id="KW-0966">Cell projection</keyword>
<evidence type="ECO:0000256" key="4">
    <source>
        <dbReference type="ARBA" id="ARBA00022475"/>
    </source>
</evidence>
<evidence type="ECO:0000256" key="9">
    <source>
        <dbReference type="NCBIfam" id="TIGR01400"/>
    </source>
</evidence>
<feature type="transmembrane region" description="Helical" evidence="10">
    <location>
        <begin position="221"/>
        <end position="242"/>
    </location>
</feature>
<dbReference type="AlphaFoldDB" id="A0A255XP38"/>
<dbReference type="Pfam" id="PF01311">
    <property type="entry name" value="Bac_export_1"/>
    <property type="match status" value="1"/>
</dbReference>
<evidence type="ECO:0000256" key="5">
    <source>
        <dbReference type="ARBA" id="ARBA00022692"/>
    </source>
</evidence>
<evidence type="ECO:0000256" key="6">
    <source>
        <dbReference type="ARBA" id="ARBA00022989"/>
    </source>
</evidence>
<evidence type="ECO:0000313" key="12">
    <source>
        <dbReference type="Proteomes" id="UP000216361"/>
    </source>
</evidence>
<feature type="transmembrane region" description="Helical" evidence="10">
    <location>
        <begin position="191"/>
        <end position="209"/>
    </location>
</feature>
<evidence type="ECO:0000256" key="3">
    <source>
        <dbReference type="ARBA" id="ARBA00021717"/>
    </source>
</evidence>
<keyword evidence="12" id="KW-1185">Reference proteome</keyword>
<dbReference type="InterPro" id="IPR002010">
    <property type="entry name" value="T3SS_IM_R"/>
</dbReference>
<feature type="transmembrane region" description="Helical" evidence="10">
    <location>
        <begin position="44"/>
        <end position="62"/>
    </location>
</feature>
<reference evidence="11 12" key="1">
    <citation type="submission" date="2017-07" db="EMBL/GenBank/DDBJ databases">
        <title>Elstera cyanobacteriorum sp. nov., a novel bacterium isolated from cyanobacterial aggregates in a eutrophic lake.</title>
        <authorList>
            <person name="Cai H."/>
        </authorList>
    </citation>
    <scope>NUCLEOTIDE SEQUENCE [LARGE SCALE GENOMIC DNA]</scope>
    <source>
        <strain evidence="11 12">TH019</strain>
    </source>
</reference>
<keyword evidence="11" id="KW-0282">Flagellum</keyword>
<dbReference type="OrthoDB" id="9779817at2"/>
<evidence type="ECO:0000256" key="10">
    <source>
        <dbReference type="RuleBase" id="RU362071"/>
    </source>
</evidence>
<dbReference type="PANTHER" id="PTHR30065:SF8">
    <property type="entry name" value="FLAGELLAR BIOSYNTHETIC PROTEIN FLIR"/>
    <property type="match status" value="1"/>
</dbReference>
<dbReference type="GO" id="GO:0005886">
    <property type="term" value="C:plasma membrane"/>
    <property type="evidence" value="ECO:0007669"/>
    <property type="project" value="UniProtKB-SubCell"/>
</dbReference>
<feature type="transmembrane region" description="Helical" evidence="10">
    <location>
        <begin position="12"/>
        <end position="32"/>
    </location>
</feature>
<comment type="similarity">
    <text evidence="2 10">Belongs to the FliR/MopE/SpaR family.</text>
</comment>
<evidence type="ECO:0000256" key="2">
    <source>
        <dbReference type="ARBA" id="ARBA00009772"/>
    </source>
</evidence>
<dbReference type="InterPro" id="IPR006303">
    <property type="entry name" value="FliR"/>
</dbReference>
<proteinExistence type="inferred from homology"/>